<dbReference type="GO" id="GO:0005576">
    <property type="term" value="C:extracellular region"/>
    <property type="evidence" value="ECO:0007669"/>
    <property type="project" value="UniProtKB-SubCell"/>
</dbReference>
<dbReference type="KEGG" id="bss:BSUW23_15415"/>
<evidence type="ECO:0000256" key="6">
    <source>
        <dbReference type="ARBA" id="ARBA00023289"/>
    </source>
</evidence>
<dbReference type="Proteomes" id="UP000002233">
    <property type="component" value="Chromosome"/>
</dbReference>
<evidence type="ECO:0000256" key="7">
    <source>
        <dbReference type="ARBA" id="ARBA00029483"/>
    </source>
</evidence>
<evidence type="ECO:0000313" key="10">
    <source>
        <dbReference type="EMBL" id="ADM39120.1"/>
    </source>
</evidence>
<keyword evidence="3" id="KW-0588">Pheromone</keyword>
<evidence type="ECO:0000256" key="9">
    <source>
        <dbReference type="ARBA" id="ARBA00030321"/>
    </source>
</evidence>
<organism evidence="10 11">
    <name type="scientific">Bacillus spizizenii (strain ATCC 23059 / NRRL B-14472 / W23)</name>
    <name type="common">Bacillus subtilis subsp. spizizenii</name>
    <dbReference type="NCBI Taxonomy" id="655816"/>
    <lineage>
        <taxon>Bacteria</taxon>
        <taxon>Bacillati</taxon>
        <taxon>Bacillota</taxon>
        <taxon>Bacilli</taxon>
        <taxon>Bacillales</taxon>
        <taxon>Bacillaceae</taxon>
        <taxon>Bacillus</taxon>
    </lineage>
</organism>
<dbReference type="EMBL" id="CP002183">
    <property type="protein sequence ID" value="ADM39120.1"/>
    <property type="molecule type" value="Genomic_DNA"/>
</dbReference>
<evidence type="ECO:0000313" key="11">
    <source>
        <dbReference type="Proteomes" id="UP000002233"/>
    </source>
</evidence>
<dbReference type="HOGENOM" id="CLU_211339_0_0_9"/>
<keyword evidence="4" id="KW-0178">Competence</keyword>
<dbReference type="GO" id="GO:0005186">
    <property type="term" value="F:pheromone activity"/>
    <property type="evidence" value="ECO:0007669"/>
    <property type="project" value="UniProtKB-KW"/>
</dbReference>
<sequence>MQEIVGYLVKYPEVLEEVMEGRASILNVNQEQLKSIIDAFKGLQVASTVHWIPS</sequence>
<comment type="subcellular location">
    <subcellularLocation>
        <location evidence="1">Secreted</location>
    </subcellularLocation>
</comment>
<dbReference type="GO" id="GO:0030420">
    <property type="term" value="P:establishment of competence for transformation"/>
    <property type="evidence" value="ECO:0007669"/>
    <property type="project" value="UniProtKB-KW"/>
</dbReference>
<dbReference type="InterPro" id="IPR009233">
    <property type="entry name" value="Competence_ComX_Bacillus"/>
</dbReference>
<evidence type="ECO:0000256" key="8">
    <source>
        <dbReference type="ARBA" id="ARBA00029545"/>
    </source>
</evidence>
<dbReference type="RefSeq" id="WP_003220712.1">
    <property type="nucleotide sequence ID" value="NC_014479.1"/>
</dbReference>
<name>E0TZW3_BACSH</name>
<comment type="subunit">
    <text evidence="7">Interacts directly with the sensor histidine kinase ComP and stimulates its activity.</text>
</comment>
<keyword evidence="5" id="KW-0449">Lipoprotein</keyword>
<dbReference type="Pfam" id="PF05952">
    <property type="entry name" value="ComX"/>
    <property type="match status" value="1"/>
</dbReference>
<protein>
    <recommendedName>
        <fullName evidence="8">ComX pheromone</fullName>
    </recommendedName>
    <alternativeName>
        <fullName evidence="9">Competence pheromone</fullName>
    </alternativeName>
</protein>
<evidence type="ECO:0000256" key="2">
    <source>
        <dbReference type="ARBA" id="ARBA00022525"/>
    </source>
</evidence>
<evidence type="ECO:0000256" key="4">
    <source>
        <dbReference type="ARBA" id="ARBA00023287"/>
    </source>
</evidence>
<keyword evidence="6" id="KW-0636">Prenylation</keyword>
<reference evidence="10 11" key="2">
    <citation type="journal article" date="2011" name="Microbiology">
        <title>The genome sequence of Bacillus subtilis subsp. spizizenii W23: insights into speciation within the B. subtilis complex and into the history of B. subtilis genetics.</title>
        <authorList>
            <person name="Zeigler D.R."/>
        </authorList>
    </citation>
    <scope>NUCLEOTIDE SEQUENCE [LARGE SCALE GENOMIC DNA]</scope>
    <source>
        <strain evidence="11">ATCC 23059 / NRRL B-14472 / W23</strain>
    </source>
</reference>
<evidence type="ECO:0000256" key="5">
    <source>
        <dbReference type="ARBA" id="ARBA00023288"/>
    </source>
</evidence>
<proteinExistence type="predicted"/>
<gene>
    <name evidence="10" type="primary">comX</name>
    <name evidence="10" type="ordered locus">BSUW23_15415</name>
</gene>
<accession>E0TZW3</accession>
<reference key="1">
    <citation type="submission" date="2010-08" db="EMBL/GenBank/DDBJ databases">
        <authorList>
            <person name="Zeigler D.R."/>
        </authorList>
    </citation>
    <scope>NUCLEOTIDE SEQUENCE</scope>
    <source>
        <strain>W23</strain>
    </source>
</reference>
<evidence type="ECO:0000256" key="3">
    <source>
        <dbReference type="ARBA" id="ARBA00023044"/>
    </source>
</evidence>
<keyword evidence="2" id="KW-0964">Secreted</keyword>
<evidence type="ECO:0000256" key="1">
    <source>
        <dbReference type="ARBA" id="ARBA00004613"/>
    </source>
</evidence>
<dbReference type="AlphaFoldDB" id="E0TZW3"/>